<comment type="caution">
    <text evidence="1">The sequence shown here is derived from an EMBL/GenBank/DDBJ whole genome shotgun (WGS) entry which is preliminary data.</text>
</comment>
<keyword evidence="2" id="KW-1185">Reference proteome</keyword>
<organism evidence="1 2">
    <name type="scientific">Saccharothrix mutabilis subsp. mutabilis</name>
    <dbReference type="NCBI Taxonomy" id="66855"/>
    <lineage>
        <taxon>Bacteria</taxon>
        <taxon>Bacillati</taxon>
        <taxon>Actinomycetota</taxon>
        <taxon>Actinomycetes</taxon>
        <taxon>Pseudonocardiales</taxon>
        <taxon>Pseudonocardiaceae</taxon>
        <taxon>Saccharothrix</taxon>
    </lineage>
</organism>
<protein>
    <recommendedName>
        <fullName evidence="3">Secreted protein</fullName>
    </recommendedName>
</protein>
<proteinExistence type="predicted"/>
<evidence type="ECO:0000313" key="1">
    <source>
        <dbReference type="EMBL" id="GAA0241405.1"/>
    </source>
</evidence>
<evidence type="ECO:0008006" key="3">
    <source>
        <dbReference type="Google" id="ProtNLM"/>
    </source>
</evidence>
<reference evidence="1 2" key="1">
    <citation type="journal article" date="2019" name="Int. J. Syst. Evol. Microbiol.">
        <title>The Global Catalogue of Microorganisms (GCM) 10K type strain sequencing project: providing services to taxonomists for standard genome sequencing and annotation.</title>
        <authorList>
            <consortium name="The Broad Institute Genomics Platform"/>
            <consortium name="The Broad Institute Genome Sequencing Center for Infectious Disease"/>
            <person name="Wu L."/>
            <person name="Ma J."/>
        </authorList>
    </citation>
    <scope>NUCLEOTIDE SEQUENCE [LARGE SCALE GENOMIC DNA]</scope>
    <source>
        <strain evidence="1 2">JCM 3380</strain>
    </source>
</reference>
<dbReference type="Proteomes" id="UP001500416">
    <property type="component" value="Unassembled WGS sequence"/>
</dbReference>
<gene>
    <name evidence="1" type="ORF">GCM10010492_45730</name>
</gene>
<accession>A0ABN0U822</accession>
<dbReference type="EMBL" id="BAAABU010000010">
    <property type="protein sequence ID" value="GAA0241405.1"/>
    <property type="molecule type" value="Genomic_DNA"/>
</dbReference>
<evidence type="ECO:0000313" key="2">
    <source>
        <dbReference type="Proteomes" id="UP001500416"/>
    </source>
</evidence>
<sequence>MVFTLSWTRLSVAQPYPATASTAADSNATSVRPMIPAALTGGPPSARARVAVRLVGLRRSDPVSRRSGGVQLTQTTPSAVIGGVVEGTVVTPPTDACSGSSDGGAPE</sequence>
<name>A0ABN0U822_9PSEU</name>